<dbReference type="PROSITE" id="PS00028">
    <property type="entry name" value="ZINC_FINGER_C2H2_1"/>
    <property type="match status" value="5"/>
</dbReference>
<feature type="region of interest" description="Disordered" evidence="2">
    <location>
        <begin position="1"/>
        <end position="51"/>
    </location>
</feature>
<accession>A0A9J6CKR3</accession>
<feature type="domain" description="C2H2-type" evidence="3">
    <location>
        <begin position="123"/>
        <end position="150"/>
    </location>
</feature>
<dbReference type="PROSITE" id="PS50157">
    <property type="entry name" value="ZINC_FINGER_C2H2_2"/>
    <property type="match status" value="4"/>
</dbReference>
<dbReference type="FunFam" id="3.30.160.60:FF:002512">
    <property type="entry name" value="Pebbled, isoform A"/>
    <property type="match status" value="1"/>
</dbReference>
<feature type="compositionally biased region" description="Polar residues" evidence="2">
    <location>
        <begin position="393"/>
        <end position="404"/>
    </location>
</feature>
<dbReference type="FunFam" id="3.30.160.60:FF:001782">
    <property type="entry name" value="Ras-responsive element-binding protein 1a"/>
    <property type="match status" value="1"/>
</dbReference>
<dbReference type="PANTHER" id="PTHR46451:SF1">
    <property type="entry name" value="RAS-RESPONSIVE ELEMENT-BINDING PROTEIN 1"/>
    <property type="match status" value="1"/>
</dbReference>
<comment type="caution">
    <text evidence="4">The sequence shown here is derived from an EMBL/GenBank/DDBJ whole genome shotgun (WGS) entry which is preliminary data.</text>
</comment>
<evidence type="ECO:0000256" key="2">
    <source>
        <dbReference type="SAM" id="MobiDB-lite"/>
    </source>
</evidence>
<name>A0A9J6CKR3_POLVA</name>
<feature type="compositionally biased region" description="Basic and acidic residues" evidence="2">
    <location>
        <begin position="207"/>
        <end position="216"/>
    </location>
</feature>
<feature type="domain" description="C2H2-type" evidence="3">
    <location>
        <begin position="324"/>
        <end position="351"/>
    </location>
</feature>
<dbReference type="OrthoDB" id="6077919at2759"/>
<dbReference type="GO" id="GO:0008270">
    <property type="term" value="F:zinc ion binding"/>
    <property type="evidence" value="ECO:0007669"/>
    <property type="project" value="UniProtKB-KW"/>
</dbReference>
<dbReference type="AlphaFoldDB" id="A0A9J6CKR3"/>
<dbReference type="SUPFAM" id="SSF57667">
    <property type="entry name" value="beta-beta-alpha zinc fingers"/>
    <property type="match status" value="2"/>
</dbReference>
<keyword evidence="1" id="KW-0862">Zinc</keyword>
<keyword evidence="5" id="KW-1185">Reference proteome</keyword>
<dbReference type="GO" id="GO:0005634">
    <property type="term" value="C:nucleus"/>
    <property type="evidence" value="ECO:0007669"/>
    <property type="project" value="TreeGrafter"/>
</dbReference>
<feature type="compositionally biased region" description="Basic and acidic residues" evidence="2">
    <location>
        <begin position="31"/>
        <end position="47"/>
    </location>
</feature>
<evidence type="ECO:0000259" key="3">
    <source>
        <dbReference type="PROSITE" id="PS50157"/>
    </source>
</evidence>
<dbReference type="GO" id="GO:0000978">
    <property type="term" value="F:RNA polymerase II cis-regulatory region sequence-specific DNA binding"/>
    <property type="evidence" value="ECO:0007669"/>
    <property type="project" value="TreeGrafter"/>
</dbReference>
<dbReference type="FunFam" id="3.30.160.60:FF:001967">
    <property type="entry name" value="Ras-responsive element-binding protein"/>
    <property type="match status" value="1"/>
</dbReference>
<feature type="compositionally biased region" description="Low complexity" evidence="2">
    <location>
        <begin position="1"/>
        <end position="22"/>
    </location>
</feature>
<feature type="region of interest" description="Disordered" evidence="2">
    <location>
        <begin position="190"/>
        <end position="249"/>
    </location>
</feature>
<dbReference type="Proteomes" id="UP001107558">
    <property type="component" value="Chromosome 1"/>
</dbReference>
<gene>
    <name evidence="4" type="ORF">PVAND_011888</name>
</gene>
<dbReference type="InterPro" id="IPR013087">
    <property type="entry name" value="Znf_C2H2_type"/>
</dbReference>
<evidence type="ECO:0000256" key="1">
    <source>
        <dbReference type="PROSITE-ProRule" id="PRU00042"/>
    </source>
</evidence>
<dbReference type="FunFam" id="3.30.160.60:FF:000813">
    <property type="entry name" value="ras-responsive element-binding protein 1 isoform X1"/>
    <property type="match status" value="1"/>
</dbReference>
<feature type="compositionally biased region" description="Low complexity" evidence="2">
    <location>
        <begin position="88"/>
        <end position="107"/>
    </location>
</feature>
<reference evidence="4" key="1">
    <citation type="submission" date="2021-03" db="EMBL/GenBank/DDBJ databases">
        <title>Chromosome level genome of the anhydrobiotic midge Polypedilum vanderplanki.</title>
        <authorList>
            <person name="Yoshida Y."/>
            <person name="Kikawada T."/>
            <person name="Gusev O."/>
        </authorList>
    </citation>
    <scope>NUCLEOTIDE SEQUENCE</scope>
    <source>
        <strain evidence="4">NIAS01</strain>
        <tissue evidence="4">Whole body or cell culture</tissue>
    </source>
</reference>
<evidence type="ECO:0000313" key="5">
    <source>
        <dbReference type="Proteomes" id="UP001107558"/>
    </source>
</evidence>
<proteinExistence type="predicted"/>
<dbReference type="SMART" id="SM00355">
    <property type="entry name" value="ZnF_C2H2"/>
    <property type="match status" value="5"/>
</dbReference>
<dbReference type="Pfam" id="PF00096">
    <property type="entry name" value="zf-C2H2"/>
    <property type="match status" value="1"/>
</dbReference>
<dbReference type="InterPro" id="IPR052795">
    <property type="entry name" value="RREB1"/>
</dbReference>
<feature type="region of interest" description="Disordered" evidence="2">
    <location>
        <begin position="369"/>
        <end position="409"/>
    </location>
</feature>
<dbReference type="GO" id="GO:0001228">
    <property type="term" value="F:DNA-binding transcription activator activity, RNA polymerase II-specific"/>
    <property type="evidence" value="ECO:0007669"/>
    <property type="project" value="TreeGrafter"/>
</dbReference>
<protein>
    <recommendedName>
        <fullName evidence="3">C2H2-type domain-containing protein</fullName>
    </recommendedName>
</protein>
<feature type="region of interest" description="Disordered" evidence="2">
    <location>
        <begin position="68"/>
        <end position="115"/>
    </location>
</feature>
<dbReference type="InterPro" id="IPR036236">
    <property type="entry name" value="Znf_C2H2_sf"/>
</dbReference>
<feature type="domain" description="C2H2-type" evidence="3">
    <location>
        <begin position="352"/>
        <end position="379"/>
    </location>
</feature>
<keyword evidence="1" id="KW-0863">Zinc-finger</keyword>
<evidence type="ECO:0000313" key="4">
    <source>
        <dbReference type="EMBL" id="KAG5682541.1"/>
    </source>
</evidence>
<organism evidence="4 5">
    <name type="scientific">Polypedilum vanderplanki</name>
    <name type="common">Sleeping chironomid midge</name>
    <dbReference type="NCBI Taxonomy" id="319348"/>
    <lineage>
        <taxon>Eukaryota</taxon>
        <taxon>Metazoa</taxon>
        <taxon>Ecdysozoa</taxon>
        <taxon>Arthropoda</taxon>
        <taxon>Hexapoda</taxon>
        <taxon>Insecta</taxon>
        <taxon>Pterygota</taxon>
        <taxon>Neoptera</taxon>
        <taxon>Endopterygota</taxon>
        <taxon>Diptera</taxon>
        <taxon>Nematocera</taxon>
        <taxon>Chironomoidea</taxon>
        <taxon>Chironomidae</taxon>
        <taxon>Chironominae</taxon>
        <taxon>Polypedilum</taxon>
        <taxon>Polypedilum</taxon>
    </lineage>
</organism>
<keyword evidence="1" id="KW-0479">Metal-binding</keyword>
<dbReference type="PANTHER" id="PTHR46451">
    <property type="entry name" value="RAS-RESPONSIVE ELEMENT-BINDING PROTEIN 1"/>
    <property type="match status" value="1"/>
</dbReference>
<feature type="domain" description="C2H2-type" evidence="3">
    <location>
        <begin position="259"/>
        <end position="287"/>
    </location>
</feature>
<feature type="compositionally biased region" description="Polar residues" evidence="2">
    <location>
        <begin position="226"/>
        <end position="245"/>
    </location>
</feature>
<dbReference type="EMBL" id="JADBJN010000001">
    <property type="protein sequence ID" value="KAG5682541.1"/>
    <property type="molecule type" value="Genomic_DNA"/>
</dbReference>
<dbReference type="Gene3D" id="3.30.160.60">
    <property type="entry name" value="Classic Zinc Finger"/>
    <property type="match status" value="4"/>
</dbReference>
<sequence length="504" mass="56642">MGSNHVKNMMNKVAAAAVAQNNSDDEEDEKESEKERKNDNSNIKEEANDLVSVSKLIDNATNSMMFSNYFSRPEPPMTDHSDEEGLVASGSASESNNSGTDDPNPSNNKEKKKSAYSLAPNRVSCPYCQRKFPWSSSLRRHILTHTGQKPFKCSQCPLLFTTKSNCDRHLLRKHGNCEDAVSLQLPIDEMPEPVKEPVRPLNNNSKSSEKREELPKVELPQIPFTIPSTLQLPTPVKTENSSSPAMQLPTPVMSTDLPFKCHLCDGSFTDRVGCLEHIRSVHPQDFAVLMQKVQLESEEAVNGSPDDDENDRKGKYPDYANRKVICAFCLRRFWSTEDLRRHMRTHSGERPFNCDICFRKFTLKHSMLRHRKKHSNAPNQMSFQKPEAGDATGNGSSINNSASDMSDDESTTLAIINNKKLMEMMTPTTQNKNEQDFMSRMTNPINKELFMKFQEKIFNMQQQLTGTVGSNLLGNLLGISDQGVLNRMINASADEAAKMLGVEK</sequence>